<keyword evidence="2" id="KW-1185">Reference proteome</keyword>
<name>S7PS43_MYOBR</name>
<dbReference type="AlphaFoldDB" id="S7PS43"/>
<sequence length="94" mass="10552">MTEGRCGPLVEETREAEQLIKLEATEDRKEKEGNLELGFQGVQVSLGLQLRVCQAHRVPQVPRDPQDLVEDVTQKIASILYLMPVSGQVENKHT</sequence>
<accession>S7PS43</accession>
<gene>
    <name evidence="1" type="ORF">D623_10025834</name>
</gene>
<evidence type="ECO:0000313" key="2">
    <source>
        <dbReference type="Proteomes" id="UP000052978"/>
    </source>
</evidence>
<dbReference type="Proteomes" id="UP000052978">
    <property type="component" value="Unassembled WGS sequence"/>
</dbReference>
<evidence type="ECO:0000313" key="1">
    <source>
        <dbReference type="EMBL" id="EPQ13728.1"/>
    </source>
</evidence>
<reference evidence="1 2" key="1">
    <citation type="journal article" date="2013" name="Nat. Commun.">
        <title>Genome analysis reveals insights into physiology and longevity of the Brandt's bat Myotis brandtii.</title>
        <authorList>
            <person name="Seim I."/>
            <person name="Fang X."/>
            <person name="Xiong Z."/>
            <person name="Lobanov A.V."/>
            <person name="Huang Z."/>
            <person name="Ma S."/>
            <person name="Feng Y."/>
            <person name="Turanov A.A."/>
            <person name="Zhu Y."/>
            <person name="Lenz T.L."/>
            <person name="Gerashchenko M.V."/>
            <person name="Fan D."/>
            <person name="Hee Yim S."/>
            <person name="Yao X."/>
            <person name="Jordan D."/>
            <person name="Xiong Y."/>
            <person name="Ma Y."/>
            <person name="Lyapunov A.N."/>
            <person name="Chen G."/>
            <person name="Kulakova O.I."/>
            <person name="Sun Y."/>
            <person name="Lee S.G."/>
            <person name="Bronson R.T."/>
            <person name="Moskalev A.A."/>
            <person name="Sunyaev S.R."/>
            <person name="Zhang G."/>
            <person name="Krogh A."/>
            <person name="Wang J."/>
            <person name="Gladyshev V.N."/>
        </authorList>
    </citation>
    <scope>NUCLEOTIDE SEQUENCE [LARGE SCALE GENOMIC DNA]</scope>
</reference>
<dbReference type="EMBL" id="KE163758">
    <property type="protein sequence ID" value="EPQ13728.1"/>
    <property type="molecule type" value="Genomic_DNA"/>
</dbReference>
<organism evidence="1 2">
    <name type="scientific">Myotis brandtii</name>
    <name type="common">Brandt's bat</name>
    <dbReference type="NCBI Taxonomy" id="109478"/>
    <lineage>
        <taxon>Eukaryota</taxon>
        <taxon>Metazoa</taxon>
        <taxon>Chordata</taxon>
        <taxon>Craniata</taxon>
        <taxon>Vertebrata</taxon>
        <taxon>Euteleostomi</taxon>
        <taxon>Mammalia</taxon>
        <taxon>Eutheria</taxon>
        <taxon>Laurasiatheria</taxon>
        <taxon>Chiroptera</taxon>
        <taxon>Yangochiroptera</taxon>
        <taxon>Vespertilionidae</taxon>
        <taxon>Myotis</taxon>
    </lineage>
</organism>
<protein>
    <submittedName>
        <fullName evidence="1">Uncharacterized protein</fullName>
    </submittedName>
</protein>
<proteinExistence type="predicted"/>